<dbReference type="RefSeq" id="XP_009650931.1">
    <property type="nucleotide sequence ID" value="XM_009652636.1"/>
</dbReference>
<dbReference type="KEGG" id="vda:VDAG_07870"/>
<evidence type="ECO:0000313" key="8">
    <source>
        <dbReference type="EMBL" id="EGY16706.1"/>
    </source>
</evidence>
<dbReference type="InterPro" id="IPR020846">
    <property type="entry name" value="MFS_dom"/>
</dbReference>
<keyword evidence="4 6" id="KW-1133">Transmembrane helix</keyword>
<dbReference type="Proteomes" id="UP000001611">
    <property type="component" value="Chromosome 2"/>
</dbReference>
<feature type="transmembrane region" description="Helical" evidence="6">
    <location>
        <begin position="499"/>
        <end position="520"/>
    </location>
</feature>
<evidence type="ECO:0000256" key="1">
    <source>
        <dbReference type="ARBA" id="ARBA00004141"/>
    </source>
</evidence>
<keyword evidence="9" id="KW-1185">Reference proteome</keyword>
<dbReference type="HOGENOM" id="CLU_456503_0_0_1"/>
<dbReference type="PANTHER" id="PTHR48022">
    <property type="entry name" value="PLASTIDIC GLUCOSE TRANSPORTER 4"/>
    <property type="match status" value="1"/>
</dbReference>
<dbReference type="InterPro" id="IPR050360">
    <property type="entry name" value="MFS_Sugar_Transporters"/>
</dbReference>
<dbReference type="Pfam" id="PF00083">
    <property type="entry name" value="Sugar_tr"/>
    <property type="match status" value="1"/>
</dbReference>
<accession>G2XCI8</accession>
<evidence type="ECO:0000256" key="5">
    <source>
        <dbReference type="ARBA" id="ARBA00023136"/>
    </source>
</evidence>
<dbReference type="GO" id="GO:0016020">
    <property type="term" value="C:membrane"/>
    <property type="evidence" value="ECO:0007669"/>
    <property type="project" value="UniProtKB-SubCell"/>
</dbReference>
<name>G2XCI8_VERDV</name>
<evidence type="ECO:0000313" key="9">
    <source>
        <dbReference type="Proteomes" id="UP000001611"/>
    </source>
</evidence>
<keyword evidence="8" id="KW-0813">Transport</keyword>
<dbReference type="GO" id="GO:0005351">
    <property type="term" value="F:carbohydrate:proton symporter activity"/>
    <property type="evidence" value="ECO:0007669"/>
    <property type="project" value="TreeGrafter"/>
</dbReference>
<evidence type="ECO:0000256" key="4">
    <source>
        <dbReference type="ARBA" id="ARBA00022989"/>
    </source>
</evidence>
<feature type="transmembrane region" description="Helical" evidence="6">
    <location>
        <begin position="362"/>
        <end position="384"/>
    </location>
</feature>
<keyword evidence="5 6" id="KW-0472">Membrane</keyword>
<keyword evidence="3 6" id="KW-0812">Transmembrane</keyword>
<feature type="domain" description="Major facilitator superfamily (MFS) profile" evidence="7">
    <location>
        <begin position="362"/>
        <end position="598"/>
    </location>
</feature>
<organism evidence="8 9">
    <name type="scientific">Verticillium dahliae (strain VdLs.17 / ATCC MYA-4575 / FGSC 10137)</name>
    <name type="common">Verticillium wilt</name>
    <dbReference type="NCBI Taxonomy" id="498257"/>
    <lineage>
        <taxon>Eukaryota</taxon>
        <taxon>Fungi</taxon>
        <taxon>Dikarya</taxon>
        <taxon>Ascomycota</taxon>
        <taxon>Pezizomycotina</taxon>
        <taxon>Sordariomycetes</taxon>
        <taxon>Hypocreomycetidae</taxon>
        <taxon>Glomerellales</taxon>
        <taxon>Plectosphaerellaceae</taxon>
        <taxon>Verticillium</taxon>
    </lineage>
</organism>
<dbReference type="EMBL" id="DS572712">
    <property type="protein sequence ID" value="EGY16706.1"/>
    <property type="molecule type" value="Genomic_DNA"/>
</dbReference>
<protein>
    <submittedName>
        <fullName evidence="8">Sugar transporter</fullName>
    </submittedName>
</protein>
<dbReference type="STRING" id="498257.G2XCI8"/>
<dbReference type="InterPro" id="IPR005828">
    <property type="entry name" value="MFS_sugar_transport-like"/>
</dbReference>
<dbReference type="InterPro" id="IPR036259">
    <property type="entry name" value="MFS_trans_sf"/>
</dbReference>
<dbReference type="eggNOG" id="KOG0254">
    <property type="taxonomic scope" value="Eukaryota"/>
</dbReference>
<evidence type="ECO:0000256" key="2">
    <source>
        <dbReference type="ARBA" id="ARBA00010992"/>
    </source>
</evidence>
<feature type="transmembrane region" description="Helical" evidence="6">
    <location>
        <begin position="428"/>
        <end position="451"/>
    </location>
</feature>
<evidence type="ECO:0000256" key="6">
    <source>
        <dbReference type="SAM" id="Phobius"/>
    </source>
</evidence>
<feature type="transmembrane region" description="Helical" evidence="6">
    <location>
        <begin position="526"/>
        <end position="547"/>
    </location>
</feature>
<dbReference type="AlphaFoldDB" id="G2XCI8"/>
<reference evidence="8 9" key="1">
    <citation type="submission" date="2008-03" db="EMBL/GenBank/DDBJ databases">
        <title>The Genome Sequence of Verticillium dahliae VdLs.17.</title>
        <authorList>
            <consortium name="The Broad Institute Genome Sequencing Platform"/>
            <person name="Ma L.-J.J."/>
            <person name="Klosterman S.J."/>
            <person name="Subbarao K."/>
            <person name="Dobinson K."/>
            <person name="Veronese P."/>
            <person name="Kang S."/>
            <person name="Gold S.E."/>
            <person name="Young S."/>
            <person name="Jaffe D."/>
            <person name="Gnerre S."/>
            <person name="Berlin A."/>
            <person name="Heiman D."/>
            <person name="Hepburn T."/>
            <person name="Sykes S."/>
            <person name="Alvarado L."/>
            <person name="Kodira C.D."/>
            <person name="Lander E."/>
            <person name="Galagan J."/>
            <person name="Nusbaum C."/>
            <person name="Birren B."/>
        </authorList>
    </citation>
    <scope>NUCLEOTIDE SEQUENCE [LARGE SCALE GENOMIC DNA]</scope>
    <source>
        <strain evidence="9">VdLs.17 / ATCC MYA-4575 / FGSC 10137</strain>
    </source>
</reference>
<sequence>MADFEPRFSLLKVLGGWGITSSGPGLFMMRSMISGTSTAAVIGVISAMAGSVIWGIDAVPFMAGSSIGFAIGSFRWYHVSLVEALVQLRKHPALLRLHITSNFPWVAQLHAHYVGWLTADRFTSSWVLSMLVVGWLSAEPALLEIRDRHEAMLVDHYIALGMGKVDFRAERLEEKGEAFAEGLNILLQEIDRLNFEERYGYIPDLYQVDLLENVILQPKMGEVNLGRVYVLVKFVTALMAELGDDPLPHYGRTVCPVVGPAVASQRRHRVHCYRIEHGLLGDHLILNVEGGPSLMPCICAVALVIDEAADLLAKHHAGGNSAEPLVVYQLSEIETTITAEKDATSSASYADIVKTPGNRHRLFISLTLGFFAQWVGNGVVSYYLPLVLDSVGVKTVTEQTLILACLNVWNLGWAVAAAMDVDRLGRRFLFMSSGVTMLTSFIIVTGLGGAFASSASSSVGMAVIPFLFLFFAGYDIVLTPFLTAYPCEIWQFSLRSRGLTVAWCTAVASIFLNTFVNAIALDAVGWKYYFVFIVVLSLIIVTVFFGYPETRGYTLEQMAIGFDGADAPVNSSDLMEKNAAVSHIADADQQDSAEHNKA</sequence>
<evidence type="ECO:0000256" key="3">
    <source>
        <dbReference type="ARBA" id="ARBA00022692"/>
    </source>
</evidence>
<gene>
    <name evidence="8" type="ORF">VDAG_07870</name>
</gene>
<dbReference type="PANTHER" id="PTHR48022:SF3">
    <property type="entry name" value="HEXOSE TRANSPORTER PROTEIN (AFU_ORTHOLOGUE AFUA_8G04480)-RELATED"/>
    <property type="match status" value="1"/>
</dbReference>
<proteinExistence type="inferred from homology"/>
<comment type="subcellular location">
    <subcellularLocation>
        <location evidence="1">Membrane</location>
        <topology evidence="1">Multi-pass membrane protein</topology>
    </subcellularLocation>
</comment>
<keyword evidence="8" id="KW-0762">Sugar transport</keyword>
<evidence type="ECO:0000259" key="7">
    <source>
        <dbReference type="PROSITE" id="PS50850"/>
    </source>
</evidence>
<dbReference type="PROSITE" id="PS50850">
    <property type="entry name" value="MFS"/>
    <property type="match status" value="1"/>
</dbReference>
<dbReference type="GeneID" id="20709333"/>
<feature type="transmembrane region" description="Helical" evidence="6">
    <location>
        <begin position="38"/>
        <end position="56"/>
    </location>
</feature>
<feature type="transmembrane region" description="Helical" evidence="6">
    <location>
        <begin position="396"/>
        <end position="416"/>
    </location>
</feature>
<dbReference type="InParanoid" id="G2XCI8"/>
<dbReference type="Gene3D" id="1.20.1250.20">
    <property type="entry name" value="MFS general substrate transporter like domains"/>
    <property type="match status" value="1"/>
</dbReference>
<feature type="transmembrane region" description="Helical" evidence="6">
    <location>
        <begin position="463"/>
        <end position="487"/>
    </location>
</feature>
<comment type="similarity">
    <text evidence="2">Belongs to the major facilitator superfamily. Sugar transporter (TC 2.A.1.1) family.</text>
</comment>
<dbReference type="SUPFAM" id="SSF103473">
    <property type="entry name" value="MFS general substrate transporter"/>
    <property type="match status" value="1"/>
</dbReference>